<organism evidence="3 4">
    <name type="scientific">Citricoccus muralis</name>
    <dbReference type="NCBI Taxonomy" id="169134"/>
    <lineage>
        <taxon>Bacteria</taxon>
        <taxon>Bacillati</taxon>
        <taxon>Actinomycetota</taxon>
        <taxon>Actinomycetes</taxon>
        <taxon>Micrococcales</taxon>
        <taxon>Micrococcaceae</taxon>
        <taxon>Citricoccus</taxon>
    </lineage>
</organism>
<dbReference type="Proteomes" id="UP001219037">
    <property type="component" value="Chromosome"/>
</dbReference>
<proteinExistence type="predicted"/>
<sequence>MSATVPAPARLLVLAGLSTLLLAGCAGEPEPEPSAEPAPTLYIAAAPAALDQAVGHALAEYLRDQGATVTVNTVAEPWRSQSGTDIAVVNSLALAAAEHTDSSGSTDDEFSVSTDVETYLEDSRQEVLAETPGTLRLNLVTSVATASFYGLESVSDLNPEQRGSAGQGVLDGLTDSGEPERSEVTANNICPELDWNVGAVAPALAGLVVENLEDLGCTVDAPSDGEAAPSSTTDPTAATVEHLLTTPDAAGLLYGADPRIADLGFATLQDSEQLLPEGRFLLLGDADALNTATEAIGEPVPNAVSTLASRLDGEQLTELTRIHQHADSAALDLDASTTARYWLFDQQLIDAPDGWF</sequence>
<evidence type="ECO:0000256" key="2">
    <source>
        <dbReference type="SAM" id="SignalP"/>
    </source>
</evidence>
<evidence type="ECO:0000313" key="3">
    <source>
        <dbReference type="EMBL" id="WFP15776.1"/>
    </source>
</evidence>
<feature type="region of interest" description="Disordered" evidence="1">
    <location>
        <begin position="158"/>
        <end position="181"/>
    </location>
</feature>
<feature type="signal peptide" evidence="2">
    <location>
        <begin position="1"/>
        <end position="23"/>
    </location>
</feature>
<evidence type="ECO:0000256" key="1">
    <source>
        <dbReference type="SAM" id="MobiDB-lite"/>
    </source>
</evidence>
<keyword evidence="4" id="KW-1185">Reference proteome</keyword>
<name>A0ABY8H4A8_9MICC</name>
<accession>A0ABY8H4A8</accession>
<dbReference type="RefSeq" id="WP_278156795.1">
    <property type="nucleotide sequence ID" value="NZ_CP121252.1"/>
</dbReference>
<dbReference type="EMBL" id="CP121252">
    <property type="protein sequence ID" value="WFP15776.1"/>
    <property type="molecule type" value="Genomic_DNA"/>
</dbReference>
<feature type="chain" id="PRO_5047352155" evidence="2">
    <location>
        <begin position="24"/>
        <end position="356"/>
    </location>
</feature>
<protein>
    <submittedName>
        <fullName evidence="3">Uncharacterized protein</fullName>
    </submittedName>
</protein>
<reference evidence="3 4" key="1">
    <citation type="submission" date="2023-04" db="EMBL/GenBank/DDBJ databases">
        <title>Funneling lignin-derived compounds into biodiesel using alkali-halophilic Citricoccus sp. P2.</title>
        <authorList>
            <person name="Luo C.-B."/>
        </authorList>
    </citation>
    <scope>NUCLEOTIDE SEQUENCE [LARGE SCALE GENOMIC DNA]</scope>
    <source>
        <strain evidence="3 4">P2</strain>
    </source>
</reference>
<gene>
    <name evidence="3" type="ORF">P8192_10250</name>
</gene>
<keyword evidence="2" id="KW-0732">Signal</keyword>
<evidence type="ECO:0000313" key="4">
    <source>
        <dbReference type="Proteomes" id="UP001219037"/>
    </source>
</evidence>